<name>A0A7C1FDC7_9CHLR</name>
<dbReference type="PANTHER" id="PTHR34849:SF3">
    <property type="entry name" value="SSR2962 PROTEIN"/>
    <property type="match status" value="1"/>
</dbReference>
<dbReference type="EMBL" id="DSMG01000001">
    <property type="protein sequence ID" value="HDX29877.1"/>
    <property type="molecule type" value="Genomic_DNA"/>
</dbReference>
<reference evidence="1" key="1">
    <citation type="journal article" date="2020" name="mSystems">
        <title>Genome- and Community-Level Interaction Insights into Carbon Utilization and Element Cycling Functions of Hydrothermarchaeota in Hydrothermal Sediment.</title>
        <authorList>
            <person name="Zhou Z."/>
            <person name="Liu Y."/>
            <person name="Xu W."/>
            <person name="Pan J."/>
            <person name="Luo Z.H."/>
            <person name="Li M."/>
        </authorList>
    </citation>
    <scope>NUCLEOTIDE SEQUENCE [LARGE SCALE GENOMIC DNA]</scope>
    <source>
        <strain evidence="1">SpSt-289</strain>
    </source>
</reference>
<gene>
    <name evidence="1" type="ORF">ENQ20_00100</name>
</gene>
<dbReference type="Pfam" id="PF04255">
    <property type="entry name" value="DUF433"/>
    <property type="match status" value="1"/>
</dbReference>
<dbReference type="InterPro" id="IPR036388">
    <property type="entry name" value="WH-like_DNA-bd_sf"/>
</dbReference>
<dbReference type="InterPro" id="IPR007367">
    <property type="entry name" value="DUF433"/>
</dbReference>
<dbReference type="Gene3D" id="1.10.10.10">
    <property type="entry name" value="Winged helix-like DNA-binding domain superfamily/Winged helix DNA-binding domain"/>
    <property type="match status" value="1"/>
</dbReference>
<dbReference type="PANTHER" id="PTHR34849">
    <property type="entry name" value="SSL5025 PROTEIN"/>
    <property type="match status" value="1"/>
</dbReference>
<accession>A0A7C1FDC7</accession>
<sequence>MEKLDHITVDPRICLGQPTVRGTRITVSVIFKMLAAGKTTQDVLEAYPELDQEDVYQAIKYAAWIVSDQIHLAPA</sequence>
<proteinExistence type="predicted"/>
<dbReference type="AlphaFoldDB" id="A0A7C1FDC7"/>
<dbReference type="SUPFAM" id="SSF46689">
    <property type="entry name" value="Homeodomain-like"/>
    <property type="match status" value="1"/>
</dbReference>
<organism evidence="1">
    <name type="scientific">Caldilinea aerophila</name>
    <dbReference type="NCBI Taxonomy" id="133453"/>
    <lineage>
        <taxon>Bacteria</taxon>
        <taxon>Bacillati</taxon>
        <taxon>Chloroflexota</taxon>
        <taxon>Caldilineae</taxon>
        <taxon>Caldilineales</taxon>
        <taxon>Caldilineaceae</taxon>
        <taxon>Caldilinea</taxon>
    </lineage>
</organism>
<dbReference type="InterPro" id="IPR009057">
    <property type="entry name" value="Homeodomain-like_sf"/>
</dbReference>
<protein>
    <submittedName>
        <fullName evidence="1">DUF433 domain-containing protein</fullName>
    </submittedName>
</protein>
<evidence type="ECO:0000313" key="1">
    <source>
        <dbReference type="EMBL" id="HDX29877.1"/>
    </source>
</evidence>
<comment type="caution">
    <text evidence="1">The sequence shown here is derived from an EMBL/GenBank/DDBJ whole genome shotgun (WGS) entry which is preliminary data.</text>
</comment>